<sequence>AAITEQHLVFAAAVEEAAQAHTAEAPCTGEAERVLSDGPVIAEVPEETRQGITAKEKEPSPQEDLDTSLVESIEKLLRWSQAQPCRADTFAVYTAALWPAVSTADSTAGRLPSRMVRLALETLGTASVSARSCQKAPAAPGVWRLVAALCEAGQWPEANWPTVLQAVATSSKWLLNAHEDSTFAVSDAFVDDACAAAAALLPFAPRSLAPKLVPLLSAPDSQLRAAAGRRLQGHCWVPGDLGAGEQNQELRS</sequence>
<dbReference type="EMBL" id="CAJNJA010026116">
    <property type="protein sequence ID" value="CAE7554833.1"/>
    <property type="molecule type" value="Genomic_DNA"/>
</dbReference>
<accession>A0A812TWK5</accession>
<dbReference type="AlphaFoldDB" id="A0A812TWK5"/>
<gene>
    <name evidence="1" type="ORF">SNEC2469_LOCUS15994</name>
</gene>
<feature type="non-terminal residue" evidence="1">
    <location>
        <position position="1"/>
    </location>
</feature>
<keyword evidence="2" id="KW-1185">Reference proteome</keyword>
<evidence type="ECO:0000313" key="1">
    <source>
        <dbReference type="EMBL" id="CAE7554833.1"/>
    </source>
</evidence>
<evidence type="ECO:0000313" key="2">
    <source>
        <dbReference type="Proteomes" id="UP000601435"/>
    </source>
</evidence>
<proteinExistence type="predicted"/>
<name>A0A812TWK5_9DINO</name>
<comment type="caution">
    <text evidence="1">The sequence shown here is derived from an EMBL/GenBank/DDBJ whole genome shotgun (WGS) entry which is preliminary data.</text>
</comment>
<dbReference type="OrthoDB" id="444746at2759"/>
<dbReference type="Proteomes" id="UP000601435">
    <property type="component" value="Unassembled WGS sequence"/>
</dbReference>
<reference evidence="1" key="1">
    <citation type="submission" date="2021-02" db="EMBL/GenBank/DDBJ databases">
        <authorList>
            <person name="Dougan E. K."/>
            <person name="Rhodes N."/>
            <person name="Thang M."/>
            <person name="Chan C."/>
        </authorList>
    </citation>
    <scope>NUCLEOTIDE SEQUENCE</scope>
</reference>
<feature type="non-terminal residue" evidence="1">
    <location>
        <position position="252"/>
    </location>
</feature>
<protein>
    <submittedName>
        <fullName evidence="1">Uncharacterized protein</fullName>
    </submittedName>
</protein>
<organism evidence="1 2">
    <name type="scientific">Symbiodinium necroappetens</name>
    <dbReference type="NCBI Taxonomy" id="1628268"/>
    <lineage>
        <taxon>Eukaryota</taxon>
        <taxon>Sar</taxon>
        <taxon>Alveolata</taxon>
        <taxon>Dinophyceae</taxon>
        <taxon>Suessiales</taxon>
        <taxon>Symbiodiniaceae</taxon>
        <taxon>Symbiodinium</taxon>
    </lineage>
</organism>